<keyword evidence="1" id="KW-0472">Membrane</keyword>
<accession>A0A3P5YGU9</accession>
<gene>
    <name evidence="2" type="ORF">BRAA06T25457Z</name>
</gene>
<dbReference type="EMBL" id="LR031569">
    <property type="protein sequence ID" value="VDC66917.1"/>
    <property type="molecule type" value="Genomic_DNA"/>
</dbReference>
<dbReference type="AlphaFoldDB" id="A0A3P5YGU9"/>
<feature type="transmembrane region" description="Helical" evidence="1">
    <location>
        <begin position="20"/>
        <end position="42"/>
    </location>
</feature>
<name>A0A3P5YGU9_BRACM</name>
<proteinExistence type="predicted"/>
<organism evidence="2">
    <name type="scientific">Brassica campestris</name>
    <name type="common">Field mustard</name>
    <dbReference type="NCBI Taxonomy" id="3711"/>
    <lineage>
        <taxon>Eukaryota</taxon>
        <taxon>Viridiplantae</taxon>
        <taxon>Streptophyta</taxon>
        <taxon>Embryophyta</taxon>
        <taxon>Tracheophyta</taxon>
        <taxon>Spermatophyta</taxon>
        <taxon>Magnoliopsida</taxon>
        <taxon>eudicotyledons</taxon>
        <taxon>Gunneridae</taxon>
        <taxon>Pentapetalae</taxon>
        <taxon>rosids</taxon>
        <taxon>malvids</taxon>
        <taxon>Brassicales</taxon>
        <taxon>Brassicaceae</taxon>
        <taxon>Brassiceae</taxon>
        <taxon>Brassica</taxon>
    </lineage>
</organism>
<protein>
    <submittedName>
        <fullName evidence="2">Uncharacterized protein</fullName>
    </submittedName>
</protein>
<reference evidence="2" key="1">
    <citation type="submission" date="2018-11" db="EMBL/GenBank/DDBJ databases">
        <authorList>
            <consortium name="Genoscope - CEA"/>
            <person name="William W."/>
        </authorList>
    </citation>
    <scope>NUCLEOTIDE SEQUENCE</scope>
</reference>
<keyword evidence="1" id="KW-0812">Transmembrane</keyword>
<evidence type="ECO:0000313" key="2">
    <source>
        <dbReference type="EMBL" id="VDC66917.1"/>
    </source>
</evidence>
<sequence length="74" mass="8493">MQQLGIYRYYNLQHLNSSPVSNIISNQVTFIIYSLVTIAISFKHLQPLELINTRFNCSSSLWIPSLSTTSEPLF</sequence>
<keyword evidence="1" id="KW-1133">Transmembrane helix</keyword>
<evidence type="ECO:0000256" key="1">
    <source>
        <dbReference type="SAM" id="Phobius"/>
    </source>
</evidence>